<feature type="transmembrane region" description="Helical" evidence="6">
    <location>
        <begin position="12"/>
        <end position="36"/>
    </location>
</feature>
<dbReference type="AlphaFoldDB" id="A0A5N5IQ75"/>
<keyword evidence="3 6" id="KW-0812">Transmembrane</keyword>
<evidence type="ECO:0000313" key="8">
    <source>
        <dbReference type="Proteomes" id="UP000319204"/>
    </source>
</evidence>
<accession>A0A5N5IQ75</accession>
<proteinExistence type="predicted"/>
<keyword evidence="8" id="KW-1185">Reference proteome</keyword>
<organism evidence="7 8">
    <name type="scientific">Flagellimonas hadalis</name>
    <dbReference type="NCBI Taxonomy" id="2597517"/>
    <lineage>
        <taxon>Bacteria</taxon>
        <taxon>Pseudomonadati</taxon>
        <taxon>Bacteroidota</taxon>
        <taxon>Flavobacteriia</taxon>
        <taxon>Flavobacteriales</taxon>
        <taxon>Flavobacteriaceae</taxon>
        <taxon>Flagellimonas</taxon>
    </lineage>
</organism>
<dbReference type="EMBL" id="VNIK02000005">
    <property type="protein sequence ID" value="KAB5488803.1"/>
    <property type="molecule type" value="Genomic_DNA"/>
</dbReference>
<feature type="transmembrane region" description="Helical" evidence="6">
    <location>
        <begin position="230"/>
        <end position="247"/>
    </location>
</feature>
<evidence type="ECO:0000256" key="2">
    <source>
        <dbReference type="ARBA" id="ARBA00022475"/>
    </source>
</evidence>
<feature type="transmembrane region" description="Helical" evidence="6">
    <location>
        <begin position="376"/>
        <end position="395"/>
    </location>
</feature>
<feature type="transmembrane region" description="Helical" evidence="6">
    <location>
        <begin position="340"/>
        <end position="364"/>
    </location>
</feature>
<feature type="transmembrane region" description="Helical" evidence="6">
    <location>
        <begin position="144"/>
        <end position="168"/>
    </location>
</feature>
<evidence type="ECO:0000256" key="4">
    <source>
        <dbReference type="ARBA" id="ARBA00022989"/>
    </source>
</evidence>
<dbReference type="InterPro" id="IPR002797">
    <property type="entry name" value="Polysacc_synth"/>
</dbReference>
<feature type="transmembrane region" description="Helical" evidence="6">
    <location>
        <begin position="401"/>
        <end position="423"/>
    </location>
</feature>
<evidence type="ECO:0000256" key="6">
    <source>
        <dbReference type="SAM" id="Phobius"/>
    </source>
</evidence>
<feature type="transmembrane region" description="Helical" evidence="6">
    <location>
        <begin position="309"/>
        <end position="328"/>
    </location>
</feature>
<protein>
    <submittedName>
        <fullName evidence="7">Oligosaccharide flippase family protein</fullName>
    </submittedName>
</protein>
<keyword evidence="2" id="KW-1003">Cell membrane</keyword>
<dbReference type="OrthoDB" id="9814608at2"/>
<feature type="transmembrane region" description="Helical" evidence="6">
    <location>
        <begin position="458"/>
        <end position="475"/>
    </location>
</feature>
<comment type="subcellular location">
    <subcellularLocation>
        <location evidence="1">Cell membrane</location>
        <topology evidence="1">Multi-pass membrane protein</topology>
    </subcellularLocation>
</comment>
<evidence type="ECO:0000256" key="3">
    <source>
        <dbReference type="ARBA" id="ARBA00022692"/>
    </source>
</evidence>
<evidence type="ECO:0000256" key="5">
    <source>
        <dbReference type="ARBA" id="ARBA00023136"/>
    </source>
</evidence>
<dbReference type="PANTHER" id="PTHR30250:SF11">
    <property type="entry name" value="O-ANTIGEN TRANSPORTER-RELATED"/>
    <property type="match status" value="1"/>
</dbReference>
<feature type="transmembrane region" description="Helical" evidence="6">
    <location>
        <begin position="48"/>
        <end position="68"/>
    </location>
</feature>
<keyword evidence="4 6" id="KW-1133">Transmembrane helix</keyword>
<dbReference type="RefSeq" id="WP_151890299.1">
    <property type="nucleotide sequence ID" value="NZ_VNIK02000005.1"/>
</dbReference>
<sequence length="489" mass="55512">MNPLKRLFKQTFIYGLATVMPRVISFFLLPLYTAVFENAAGYGQYTNIYAWIAIFNVFLAYGMETAFFRFYHKSDDKGKVVSTSLVSLLTTSLLFLIFALSVKQWLADMTNINADYIEFTTYILVLDALVIVPFALLRANEKPMLYAVLKTVNVAINLAFNVFFLLWLPKLVLEDETGLFTSIYKTDWEIHYVLISNVIASGFTLLILLPKYFRTKYIFDLPLWKQMMKYAGPVMVAGIAFTINEVLDKILLTEILPQGIAESEVGKYGACYKLALFMTLFGTAFRMGVEPFFFSHAKTEKPQRTYAQIANYFVVLGSIILLGVIAFIDPLGKLLLNNPVYWEALDVVPIILLGSFCLGIYHNLSVWYKVTDQTKFGAYISSIGALITLVINIAFIPKIGYMASALATLAAYGSMMLLSYYFGKKYYPVPYNMRKIVFYLSVSIVFSVLSFYVFNRNLIGGSILFLLFLGLVYKMEGDHLKNIFLKRGD</sequence>
<feature type="transmembrane region" description="Helical" evidence="6">
    <location>
        <begin position="80"/>
        <end position="99"/>
    </location>
</feature>
<feature type="transmembrane region" description="Helical" evidence="6">
    <location>
        <begin position="119"/>
        <end position="137"/>
    </location>
</feature>
<name>A0A5N5IQ75_9FLAO</name>
<dbReference type="GO" id="GO:0005886">
    <property type="term" value="C:plasma membrane"/>
    <property type="evidence" value="ECO:0007669"/>
    <property type="project" value="UniProtKB-SubCell"/>
</dbReference>
<feature type="transmembrane region" description="Helical" evidence="6">
    <location>
        <begin position="188"/>
        <end position="209"/>
    </location>
</feature>
<keyword evidence="5 6" id="KW-0472">Membrane</keyword>
<evidence type="ECO:0000313" key="7">
    <source>
        <dbReference type="EMBL" id="KAB5488803.1"/>
    </source>
</evidence>
<dbReference type="Pfam" id="PF01943">
    <property type="entry name" value="Polysacc_synt"/>
    <property type="match status" value="1"/>
</dbReference>
<feature type="transmembrane region" description="Helical" evidence="6">
    <location>
        <begin position="435"/>
        <end position="452"/>
    </location>
</feature>
<evidence type="ECO:0000256" key="1">
    <source>
        <dbReference type="ARBA" id="ARBA00004651"/>
    </source>
</evidence>
<comment type="caution">
    <text evidence="7">The sequence shown here is derived from an EMBL/GenBank/DDBJ whole genome shotgun (WGS) entry which is preliminary data.</text>
</comment>
<feature type="transmembrane region" description="Helical" evidence="6">
    <location>
        <begin position="267"/>
        <end position="289"/>
    </location>
</feature>
<reference evidence="7" key="1">
    <citation type="submission" date="2019-10" db="EMBL/GenBank/DDBJ databases">
        <title>Muricauda hadale sp. nov., a piezophilic bacterium isolated from hadopelagic water of the Mariana Trench.</title>
        <authorList>
            <person name="Wei Y."/>
        </authorList>
    </citation>
    <scope>NUCLEOTIDE SEQUENCE [LARGE SCALE GENOMIC DNA]</scope>
    <source>
        <strain evidence="7">MT-229</strain>
    </source>
</reference>
<dbReference type="InterPro" id="IPR050833">
    <property type="entry name" value="Poly_Biosynth_Transport"/>
</dbReference>
<gene>
    <name evidence="7" type="ORF">FOT42_009320</name>
</gene>
<dbReference type="Proteomes" id="UP000319204">
    <property type="component" value="Unassembled WGS sequence"/>
</dbReference>
<dbReference type="PANTHER" id="PTHR30250">
    <property type="entry name" value="PST FAMILY PREDICTED COLANIC ACID TRANSPORTER"/>
    <property type="match status" value="1"/>
</dbReference>